<feature type="region of interest" description="Disordered" evidence="2">
    <location>
        <begin position="79"/>
        <end position="122"/>
    </location>
</feature>
<comment type="similarity">
    <text evidence="1">Belongs to the RRP7 family.</text>
</comment>
<dbReference type="GO" id="GO:0003676">
    <property type="term" value="F:nucleic acid binding"/>
    <property type="evidence" value="ECO:0007669"/>
    <property type="project" value="InterPro"/>
</dbReference>
<dbReference type="Gene3D" id="3.30.70.330">
    <property type="match status" value="1"/>
</dbReference>
<dbReference type="GO" id="GO:0034456">
    <property type="term" value="C:UTP-C complex"/>
    <property type="evidence" value="ECO:0007669"/>
    <property type="project" value="TreeGrafter"/>
</dbReference>
<proteinExistence type="inferred from homology"/>
<feature type="domain" description="Rrp7 RRM-like N-terminal" evidence="4">
    <location>
        <begin position="7"/>
        <end position="162"/>
    </location>
</feature>
<dbReference type="AlphaFoldDB" id="A0A8H5HS09"/>
<evidence type="ECO:0000259" key="4">
    <source>
        <dbReference type="Pfam" id="PF17799"/>
    </source>
</evidence>
<feature type="domain" description="Ribosomal RNA-processing protein 7 C-terminal" evidence="3">
    <location>
        <begin position="185"/>
        <end position="314"/>
    </location>
</feature>
<dbReference type="Pfam" id="PF17799">
    <property type="entry name" value="RRM_Rrp7"/>
    <property type="match status" value="1"/>
</dbReference>
<dbReference type="GO" id="GO:0032545">
    <property type="term" value="C:CURI complex"/>
    <property type="evidence" value="ECO:0007669"/>
    <property type="project" value="TreeGrafter"/>
</dbReference>
<dbReference type="PANTHER" id="PTHR13191">
    <property type="entry name" value="RIBOSOMAL RNA PROCESSING PROTEIN 7-RELATED"/>
    <property type="match status" value="1"/>
</dbReference>
<dbReference type="EMBL" id="JAACJP010000001">
    <property type="protein sequence ID" value="KAF5388420.1"/>
    <property type="molecule type" value="Genomic_DNA"/>
</dbReference>
<evidence type="ECO:0000313" key="6">
    <source>
        <dbReference type="Proteomes" id="UP000565441"/>
    </source>
</evidence>
<dbReference type="Gene3D" id="6.10.250.1770">
    <property type="match status" value="1"/>
</dbReference>
<name>A0A8H5HS09_9AGAR</name>
<dbReference type="Pfam" id="PF12923">
    <property type="entry name" value="RRP7"/>
    <property type="match status" value="1"/>
</dbReference>
<sequence length="314" mass="35095">MALPTSLGGFTVVPVSYSSSSTHYIYVRAHAGSKKAAKNALPDGRTLFMVNIPPDATERELSQLFKHCGTVERVIFDLDTVEPHHEDSDSDEEMEDIPDLTAEPSADDQPRKRRKVVKDDAPKLIPLPSTSLRTLRPAGRSAHLVFLDSSSLQRALSTATKARPWPSIPEEPSGLAHYISLYDSLRPPLDAVREHADSSILVYEHELQKTKQKSKYRKGEAIVDGDGFTLVTRGGAYGKTLGGGVGVASKQFQRSGQTSKRIRNTKKEAKEKKDFYAFQKAEKQRSDLMKLKKRWDEDRAKVEALKASRRFKPY</sequence>
<dbReference type="GO" id="GO:0000028">
    <property type="term" value="P:ribosomal small subunit assembly"/>
    <property type="evidence" value="ECO:0007669"/>
    <property type="project" value="TreeGrafter"/>
</dbReference>
<dbReference type="InterPro" id="IPR012677">
    <property type="entry name" value="Nucleotide-bd_a/b_plait_sf"/>
</dbReference>
<comment type="caution">
    <text evidence="5">The sequence shown here is derived from an EMBL/GenBank/DDBJ whole genome shotgun (WGS) entry which is preliminary data.</text>
</comment>
<evidence type="ECO:0000313" key="5">
    <source>
        <dbReference type="EMBL" id="KAF5388420.1"/>
    </source>
</evidence>
<evidence type="ECO:0000259" key="3">
    <source>
        <dbReference type="Pfam" id="PF12923"/>
    </source>
</evidence>
<dbReference type="InterPro" id="IPR040447">
    <property type="entry name" value="RRM_Rrp7"/>
</dbReference>
<organism evidence="5 6">
    <name type="scientific">Tricholomella constricta</name>
    <dbReference type="NCBI Taxonomy" id="117010"/>
    <lineage>
        <taxon>Eukaryota</taxon>
        <taxon>Fungi</taxon>
        <taxon>Dikarya</taxon>
        <taxon>Basidiomycota</taxon>
        <taxon>Agaricomycotina</taxon>
        <taxon>Agaricomycetes</taxon>
        <taxon>Agaricomycetidae</taxon>
        <taxon>Agaricales</taxon>
        <taxon>Tricholomatineae</taxon>
        <taxon>Lyophyllaceae</taxon>
        <taxon>Tricholomella</taxon>
    </lineage>
</organism>
<dbReference type="OrthoDB" id="5390at2759"/>
<evidence type="ECO:0000256" key="2">
    <source>
        <dbReference type="SAM" id="MobiDB-lite"/>
    </source>
</evidence>
<gene>
    <name evidence="5" type="ORF">D9615_000848</name>
</gene>
<dbReference type="InterPro" id="IPR040446">
    <property type="entry name" value="RRP7"/>
</dbReference>
<dbReference type="InterPro" id="IPR035979">
    <property type="entry name" value="RBD_domain_sf"/>
</dbReference>
<dbReference type="SUPFAM" id="SSF54928">
    <property type="entry name" value="RNA-binding domain, RBD"/>
    <property type="match status" value="1"/>
</dbReference>
<dbReference type="InterPro" id="IPR024326">
    <property type="entry name" value="RRP7_C"/>
</dbReference>
<dbReference type="PANTHER" id="PTHR13191:SF0">
    <property type="entry name" value="RIBOSOMAL RNA-PROCESSING PROTEIN 7 HOMOLOG A-RELATED"/>
    <property type="match status" value="1"/>
</dbReference>
<evidence type="ECO:0000256" key="1">
    <source>
        <dbReference type="ARBA" id="ARBA00006110"/>
    </source>
</evidence>
<evidence type="ECO:0008006" key="7">
    <source>
        <dbReference type="Google" id="ProtNLM"/>
    </source>
</evidence>
<keyword evidence="6" id="KW-1185">Reference proteome</keyword>
<protein>
    <recommendedName>
        <fullName evidence="7">RRM domain-containing protein</fullName>
    </recommendedName>
</protein>
<reference evidence="5 6" key="1">
    <citation type="journal article" date="2020" name="ISME J.">
        <title>Uncovering the hidden diversity of litter-decomposition mechanisms in mushroom-forming fungi.</title>
        <authorList>
            <person name="Floudas D."/>
            <person name="Bentzer J."/>
            <person name="Ahren D."/>
            <person name="Johansson T."/>
            <person name="Persson P."/>
            <person name="Tunlid A."/>
        </authorList>
    </citation>
    <scope>NUCLEOTIDE SEQUENCE [LARGE SCALE GENOMIC DNA]</scope>
    <source>
        <strain evidence="5 6">CBS 661.87</strain>
    </source>
</reference>
<accession>A0A8H5HS09</accession>
<feature type="compositionally biased region" description="Acidic residues" evidence="2">
    <location>
        <begin position="88"/>
        <end position="98"/>
    </location>
</feature>
<dbReference type="GO" id="GO:0006364">
    <property type="term" value="P:rRNA processing"/>
    <property type="evidence" value="ECO:0007669"/>
    <property type="project" value="TreeGrafter"/>
</dbReference>
<dbReference type="Proteomes" id="UP000565441">
    <property type="component" value="Unassembled WGS sequence"/>
</dbReference>